<dbReference type="PANTHER" id="PTHR35791">
    <property type="entry name" value="UPF0754 MEMBRANE PROTEIN YHEB"/>
    <property type="match status" value="1"/>
</dbReference>
<evidence type="ECO:0000256" key="4">
    <source>
        <dbReference type="ARBA" id="ARBA00022989"/>
    </source>
</evidence>
<dbReference type="AlphaFoldDB" id="A0AAJ5WRL7"/>
<dbReference type="Pfam" id="PF04286">
    <property type="entry name" value="DUF445"/>
    <property type="match status" value="2"/>
</dbReference>
<gene>
    <name evidence="7" type="ORF">P0Y53_18200</name>
</gene>
<keyword evidence="4 6" id="KW-1133">Transmembrane helix</keyword>
<protein>
    <submittedName>
        <fullName evidence="7">DUF445 family protein</fullName>
    </submittedName>
</protein>
<evidence type="ECO:0000256" key="1">
    <source>
        <dbReference type="ARBA" id="ARBA00004308"/>
    </source>
</evidence>
<comment type="similarity">
    <text evidence="2">Belongs to the UPF0754 family.</text>
</comment>
<evidence type="ECO:0000313" key="7">
    <source>
        <dbReference type="EMBL" id="WEK34423.1"/>
    </source>
</evidence>
<evidence type="ECO:0000313" key="8">
    <source>
        <dbReference type="Proteomes" id="UP001220610"/>
    </source>
</evidence>
<evidence type="ECO:0000256" key="3">
    <source>
        <dbReference type="ARBA" id="ARBA00022692"/>
    </source>
</evidence>
<reference evidence="7" key="1">
    <citation type="submission" date="2023-03" db="EMBL/GenBank/DDBJ databases">
        <title>Andean soil-derived lignocellulolytic bacterial consortium as a source of novel taxa and putative plastic-active enzymes.</title>
        <authorList>
            <person name="Diaz-Garcia L."/>
            <person name="Chuvochina M."/>
            <person name="Feuerriegel G."/>
            <person name="Bunk B."/>
            <person name="Sproer C."/>
            <person name="Streit W.R."/>
            <person name="Rodriguez L.M."/>
            <person name="Overmann J."/>
            <person name="Jimenez D.J."/>
        </authorList>
    </citation>
    <scope>NUCLEOTIDE SEQUENCE</scope>
    <source>
        <strain evidence="7">MAG 7</strain>
    </source>
</reference>
<dbReference type="EMBL" id="CP119311">
    <property type="protein sequence ID" value="WEK34423.1"/>
    <property type="molecule type" value="Genomic_DNA"/>
</dbReference>
<dbReference type="InterPro" id="IPR007383">
    <property type="entry name" value="DUF445"/>
</dbReference>
<feature type="transmembrane region" description="Helical" evidence="6">
    <location>
        <begin position="6"/>
        <end position="28"/>
    </location>
</feature>
<feature type="transmembrane region" description="Helical" evidence="6">
    <location>
        <begin position="177"/>
        <end position="199"/>
    </location>
</feature>
<evidence type="ECO:0000256" key="2">
    <source>
        <dbReference type="ARBA" id="ARBA00008053"/>
    </source>
</evidence>
<evidence type="ECO:0000256" key="5">
    <source>
        <dbReference type="ARBA" id="ARBA00023136"/>
    </source>
</evidence>
<dbReference type="PANTHER" id="PTHR35791:SF1">
    <property type="entry name" value="UPF0754 MEMBRANE PROTEIN YHEB"/>
    <property type="match status" value="1"/>
</dbReference>
<dbReference type="GO" id="GO:0012505">
    <property type="term" value="C:endomembrane system"/>
    <property type="evidence" value="ECO:0007669"/>
    <property type="project" value="UniProtKB-SubCell"/>
</dbReference>
<keyword evidence="3 6" id="KW-0812">Transmembrane</keyword>
<sequence>MNWWLLIIPVVSALVGWLANRAALKLLFHPRYPVRILGVTVQGIFPKRQQAFADRVGKLVNTELLSFTELEHKITSQENLQKVMPTVETHIDHFLSAKLPVAFPMISMFIGEKTISQLKEIFMKELEEIFPNLMKSYMSSLQQELDLEKIVTARIAAFPPEKLEAVLYEVMSREFRLIRLFGAALGFLIGVFQVLFYLATS</sequence>
<keyword evidence="5 6" id="KW-0472">Membrane</keyword>
<dbReference type="Proteomes" id="UP001220610">
    <property type="component" value="Chromosome"/>
</dbReference>
<comment type="subcellular location">
    <subcellularLocation>
        <location evidence="1">Endomembrane system</location>
    </subcellularLocation>
</comment>
<accession>A0AAJ5WRL7</accession>
<organism evidence="7 8">
    <name type="scientific">Candidatus Pseudobacter hemicellulosilyticus</name>
    <dbReference type="NCBI Taxonomy" id="3121375"/>
    <lineage>
        <taxon>Bacteria</taxon>
        <taxon>Pseudomonadati</taxon>
        <taxon>Bacteroidota</taxon>
        <taxon>Chitinophagia</taxon>
        <taxon>Chitinophagales</taxon>
        <taxon>Chitinophagaceae</taxon>
        <taxon>Pseudobacter</taxon>
    </lineage>
</organism>
<evidence type="ECO:0000256" key="6">
    <source>
        <dbReference type="SAM" id="Phobius"/>
    </source>
</evidence>
<name>A0AAJ5WRL7_9BACT</name>
<proteinExistence type="inferred from homology"/>